<dbReference type="GO" id="GO:0032196">
    <property type="term" value="P:transposition"/>
    <property type="evidence" value="ECO:0007669"/>
    <property type="project" value="TreeGrafter"/>
</dbReference>
<feature type="domain" description="Integrase catalytic" evidence="2">
    <location>
        <begin position="155"/>
        <end position="314"/>
    </location>
</feature>
<dbReference type="PROSITE" id="PS50994">
    <property type="entry name" value="INTEGRASE"/>
    <property type="match status" value="1"/>
</dbReference>
<dbReference type="InterPro" id="IPR025246">
    <property type="entry name" value="IS30-like_HTH"/>
</dbReference>
<comment type="caution">
    <text evidence="3">The sequence shown here is derived from an EMBL/GenBank/DDBJ whole genome shotgun (WGS) entry which is preliminary data.</text>
</comment>
<dbReference type="SUPFAM" id="SSF46689">
    <property type="entry name" value="Homeodomain-like"/>
    <property type="match status" value="1"/>
</dbReference>
<dbReference type="GO" id="GO:0015074">
    <property type="term" value="P:DNA integration"/>
    <property type="evidence" value="ECO:0007669"/>
    <property type="project" value="InterPro"/>
</dbReference>
<dbReference type="STRING" id="470453.B0680_04370"/>
<dbReference type="Pfam" id="PF13936">
    <property type="entry name" value="HTH_38"/>
    <property type="match status" value="1"/>
</dbReference>
<keyword evidence="1" id="KW-0233">DNA recombination</keyword>
<dbReference type="InterPro" id="IPR051917">
    <property type="entry name" value="Transposase-Integrase"/>
</dbReference>
<dbReference type="AlphaFoldDB" id="A0A1T0CQQ1"/>
<evidence type="ECO:0000313" key="3">
    <source>
        <dbReference type="EMBL" id="OOS24667.1"/>
    </source>
</evidence>
<dbReference type="Proteomes" id="UP000189800">
    <property type="component" value="Unassembled WGS sequence"/>
</dbReference>
<dbReference type="GO" id="GO:0004803">
    <property type="term" value="F:transposase activity"/>
    <property type="evidence" value="ECO:0007669"/>
    <property type="project" value="TreeGrafter"/>
</dbReference>
<dbReference type="InterPro" id="IPR012337">
    <property type="entry name" value="RNaseH-like_sf"/>
</dbReference>
<dbReference type="EMBL" id="MUYU01000009">
    <property type="protein sequence ID" value="OOS24667.1"/>
    <property type="molecule type" value="Genomic_DNA"/>
</dbReference>
<sequence>MQTYTHLTLEQRYQISADLKSNISISEITRRLGYHKSTISREIKRNTGLRGYRPKQAHAKAKERKANNTYHLSDFAWSYIKHLLSKYYSPEQITGRLKVLGWTDVPCHETIYQYIYADKAKGGRVHTYLRCQKTYRKRGYKAHDRRGQIANRKDIADRPNIIEQRQRLGDYEGDTVVGKRHQGVLVTLVDRATREVKIKALPNRKAILVAHTCIDLLKDEQVQSITFDNGKEFALHERIEQALNTQVYFARPYHSWERGTNENTNRLIRQFLPKSVRLDNLDEEQIKQIESNLNNRPRKVLGFKTPLEVKCNFGCVALQD</sequence>
<gene>
    <name evidence="3" type="ORF">B0680_04370</name>
</gene>
<proteinExistence type="predicted"/>
<evidence type="ECO:0000256" key="1">
    <source>
        <dbReference type="ARBA" id="ARBA00023172"/>
    </source>
</evidence>
<organism evidence="3 4">
    <name type="scientific">Moraxella pluranimalium</name>
    <dbReference type="NCBI Taxonomy" id="470453"/>
    <lineage>
        <taxon>Bacteria</taxon>
        <taxon>Pseudomonadati</taxon>
        <taxon>Pseudomonadota</taxon>
        <taxon>Gammaproteobacteria</taxon>
        <taxon>Moraxellales</taxon>
        <taxon>Moraxellaceae</taxon>
        <taxon>Moraxella</taxon>
    </lineage>
</organism>
<dbReference type="PANTHER" id="PTHR10948">
    <property type="entry name" value="TRANSPOSASE"/>
    <property type="match status" value="1"/>
</dbReference>
<evidence type="ECO:0000259" key="2">
    <source>
        <dbReference type="PROSITE" id="PS50994"/>
    </source>
</evidence>
<accession>A0A1T0CQQ1</accession>
<dbReference type="InterPro" id="IPR053392">
    <property type="entry name" value="Transposase_IS30-like"/>
</dbReference>
<dbReference type="GO" id="GO:0005829">
    <property type="term" value="C:cytosol"/>
    <property type="evidence" value="ECO:0007669"/>
    <property type="project" value="TreeGrafter"/>
</dbReference>
<reference evidence="3 4" key="1">
    <citation type="submission" date="2017-02" db="EMBL/GenBank/DDBJ databases">
        <title>Draft genome sequence of Moraxella pluranimalium CCUG 54913T type strain.</title>
        <authorList>
            <person name="Salva-Serra F."/>
            <person name="Engstrom-Jakobsson H."/>
            <person name="Thorell K."/>
            <person name="Jaen-Luchoro D."/>
            <person name="Gonzales-Siles L."/>
            <person name="Karlsson R."/>
            <person name="Yazdan S."/>
            <person name="Boulund F."/>
            <person name="Johnning A."/>
            <person name="Engstrand L."/>
            <person name="Kristiansson E."/>
            <person name="Moore E."/>
        </authorList>
    </citation>
    <scope>NUCLEOTIDE SEQUENCE [LARGE SCALE GENOMIC DNA]</scope>
    <source>
        <strain evidence="3 4">CCUG 54913</strain>
    </source>
</reference>
<dbReference type="GO" id="GO:0003676">
    <property type="term" value="F:nucleic acid binding"/>
    <property type="evidence" value="ECO:0007669"/>
    <property type="project" value="InterPro"/>
</dbReference>
<dbReference type="InterPro" id="IPR001584">
    <property type="entry name" value="Integrase_cat-core"/>
</dbReference>
<dbReference type="RefSeq" id="WP_078253836.1">
    <property type="nucleotide sequence ID" value="NZ_MUYU01000009.1"/>
</dbReference>
<evidence type="ECO:0000313" key="4">
    <source>
        <dbReference type="Proteomes" id="UP000189800"/>
    </source>
</evidence>
<name>A0A1T0CQQ1_9GAMM</name>
<dbReference type="OrthoDB" id="9803231at2"/>
<dbReference type="PANTHER" id="PTHR10948:SF23">
    <property type="entry name" value="TRANSPOSASE INSI FOR INSERTION SEQUENCE ELEMENT IS30A-RELATED"/>
    <property type="match status" value="1"/>
</dbReference>
<dbReference type="InterPro" id="IPR036397">
    <property type="entry name" value="RNaseH_sf"/>
</dbReference>
<protein>
    <recommendedName>
        <fullName evidence="2">Integrase catalytic domain-containing protein</fullName>
    </recommendedName>
</protein>
<dbReference type="InterPro" id="IPR009057">
    <property type="entry name" value="Homeodomain-like_sf"/>
</dbReference>
<dbReference type="SUPFAM" id="SSF53098">
    <property type="entry name" value="Ribonuclease H-like"/>
    <property type="match status" value="1"/>
</dbReference>
<dbReference type="GO" id="GO:0006310">
    <property type="term" value="P:DNA recombination"/>
    <property type="evidence" value="ECO:0007669"/>
    <property type="project" value="UniProtKB-KW"/>
</dbReference>
<dbReference type="Gene3D" id="3.30.420.10">
    <property type="entry name" value="Ribonuclease H-like superfamily/Ribonuclease H"/>
    <property type="match status" value="1"/>
</dbReference>
<dbReference type="NCBIfam" id="NF033563">
    <property type="entry name" value="transpos_IS30"/>
    <property type="match status" value="1"/>
</dbReference>
<keyword evidence="4" id="KW-1185">Reference proteome</keyword>